<gene>
    <name evidence="2" type="ORF">FHX49_001501</name>
</gene>
<keyword evidence="1" id="KW-0472">Membrane</keyword>
<keyword evidence="1" id="KW-0812">Transmembrane</keyword>
<proteinExistence type="predicted"/>
<feature type="transmembrane region" description="Helical" evidence="1">
    <location>
        <begin position="12"/>
        <end position="30"/>
    </location>
</feature>
<evidence type="ECO:0000256" key="1">
    <source>
        <dbReference type="SAM" id="Phobius"/>
    </source>
</evidence>
<accession>A0A7W4V3P8</accession>
<dbReference type="Proteomes" id="UP000529310">
    <property type="component" value="Unassembled WGS sequence"/>
</dbReference>
<keyword evidence="3" id="KW-1185">Reference proteome</keyword>
<dbReference type="EMBL" id="JACHWQ010000003">
    <property type="protein sequence ID" value="MBB2975934.1"/>
    <property type="molecule type" value="Genomic_DNA"/>
</dbReference>
<feature type="transmembrane region" description="Helical" evidence="1">
    <location>
        <begin position="36"/>
        <end position="55"/>
    </location>
</feature>
<sequence>MRSSRAPRLLRGTIAAAVATFVALLSHIAGGGAMPGWVGIAVPALLSFVVCTFLAGRAFSLVRMSVAVSLSQLLFHTLFVLGLFAPGVATGHNHDMNAVSAAVTTTSADDMITMVHADATMWIWHAIAAIVTTAALYRGERAFAQLRTLAADVVVWLRHRILVVLTPLTPPATVRQRAATAVLVLPRRVHLASVRRRGPPLAHVI</sequence>
<feature type="transmembrane region" description="Helical" evidence="1">
    <location>
        <begin position="119"/>
        <end position="137"/>
    </location>
</feature>
<organism evidence="2 3">
    <name type="scientific">Microbacterium endophyticum</name>
    <dbReference type="NCBI Taxonomy" id="1526412"/>
    <lineage>
        <taxon>Bacteria</taxon>
        <taxon>Bacillati</taxon>
        <taxon>Actinomycetota</taxon>
        <taxon>Actinomycetes</taxon>
        <taxon>Micrococcales</taxon>
        <taxon>Microbacteriaceae</taxon>
        <taxon>Microbacterium</taxon>
    </lineage>
</organism>
<dbReference type="AlphaFoldDB" id="A0A7W4V3P8"/>
<keyword evidence="1" id="KW-1133">Transmembrane helix</keyword>
<comment type="caution">
    <text evidence="2">The sequence shown here is derived from an EMBL/GenBank/DDBJ whole genome shotgun (WGS) entry which is preliminary data.</text>
</comment>
<feature type="transmembrane region" description="Helical" evidence="1">
    <location>
        <begin position="67"/>
        <end position="89"/>
    </location>
</feature>
<protein>
    <submittedName>
        <fullName evidence="2">Uncharacterized protein</fullName>
    </submittedName>
</protein>
<name>A0A7W4V3P8_9MICO</name>
<reference evidence="2 3" key="1">
    <citation type="submission" date="2020-08" db="EMBL/GenBank/DDBJ databases">
        <title>Sequencing the genomes of 1000 actinobacteria strains.</title>
        <authorList>
            <person name="Klenk H.-P."/>
        </authorList>
    </citation>
    <scope>NUCLEOTIDE SEQUENCE [LARGE SCALE GENOMIC DNA]</scope>
    <source>
        <strain evidence="2 3">DSM 27099</strain>
    </source>
</reference>
<dbReference type="RefSeq" id="WP_165141326.1">
    <property type="nucleotide sequence ID" value="NZ_CP049255.1"/>
</dbReference>
<evidence type="ECO:0000313" key="2">
    <source>
        <dbReference type="EMBL" id="MBB2975934.1"/>
    </source>
</evidence>
<evidence type="ECO:0000313" key="3">
    <source>
        <dbReference type="Proteomes" id="UP000529310"/>
    </source>
</evidence>